<dbReference type="InterPro" id="IPR004104">
    <property type="entry name" value="Gfo/Idh/MocA-like_OxRdtase_C"/>
</dbReference>
<protein>
    <recommendedName>
        <fullName evidence="6">Oxidoreductase family protein</fullName>
    </recommendedName>
</protein>
<dbReference type="Proteomes" id="UP001342314">
    <property type="component" value="Unassembled WGS sequence"/>
</dbReference>
<dbReference type="GO" id="GO:0016491">
    <property type="term" value="F:oxidoreductase activity"/>
    <property type="evidence" value="ECO:0007669"/>
    <property type="project" value="TreeGrafter"/>
</dbReference>
<dbReference type="PANTHER" id="PTHR42840">
    <property type="entry name" value="NAD(P)-BINDING ROSSMANN-FOLD SUPERFAMILY PROTEIN-RELATED"/>
    <property type="match status" value="1"/>
</dbReference>
<gene>
    <name evidence="4" type="ORF">Rhopal_000619-T1</name>
</gene>
<reference evidence="4 5" key="1">
    <citation type="submission" date="2021-12" db="EMBL/GenBank/DDBJ databases">
        <title>High titer production of polyol ester of fatty acids by Rhodotorula paludigena BS15 towards product separation-free biomass refinery.</title>
        <authorList>
            <person name="Mano J."/>
            <person name="Ono H."/>
            <person name="Tanaka T."/>
            <person name="Naito K."/>
            <person name="Sushida H."/>
            <person name="Ike M."/>
            <person name="Tokuyasu K."/>
            <person name="Kitaoka M."/>
        </authorList>
    </citation>
    <scope>NUCLEOTIDE SEQUENCE [LARGE SCALE GENOMIC DNA]</scope>
    <source>
        <strain evidence="4 5">BS15</strain>
    </source>
</reference>
<dbReference type="GO" id="GO:0005737">
    <property type="term" value="C:cytoplasm"/>
    <property type="evidence" value="ECO:0007669"/>
    <property type="project" value="TreeGrafter"/>
</dbReference>
<evidence type="ECO:0000313" key="4">
    <source>
        <dbReference type="EMBL" id="GJN87664.1"/>
    </source>
</evidence>
<dbReference type="Pfam" id="PF02894">
    <property type="entry name" value="GFO_IDH_MocA_C"/>
    <property type="match status" value="1"/>
</dbReference>
<feature type="domain" description="Gfo/Idh/MocA-like oxidoreductase C-terminal" evidence="3">
    <location>
        <begin position="157"/>
        <end position="391"/>
    </location>
</feature>
<keyword evidence="5" id="KW-1185">Reference proteome</keyword>
<comment type="caution">
    <text evidence="4">The sequence shown here is derived from an EMBL/GenBank/DDBJ whole genome shotgun (WGS) entry which is preliminary data.</text>
</comment>
<evidence type="ECO:0000259" key="3">
    <source>
        <dbReference type="Pfam" id="PF02894"/>
    </source>
</evidence>
<dbReference type="EMBL" id="BQKY01000002">
    <property type="protein sequence ID" value="GJN87664.1"/>
    <property type="molecule type" value="Genomic_DNA"/>
</dbReference>
<proteinExistence type="predicted"/>
<name>A0AAV5GEA1_9BASI</name>
<organism evidence="4 5">
    <name type="scientific">Rhodotorula paludigena</name>
    <dbReference type="NCBI Taxonomy" id="86838"/>
    <lineage>
        <taxon>Eukaryota</taxon>
        <taxon>Fungi</taxon>
        <taxon>Dikarya</taxon>
        <taxon>Basidiomycota</taxon>
        <taxon>Pucciniomycotina</taxon>
        <taxon>Microbotryomycetes</taxon>
        <taxon>Sporidiobolales</taxon>
        <taxon>Sporidiobolaceae</taxon>
        <taxon>Rhodotorula</taxon>
    </lineage>
</organism>
<dbReference type="Gene3D" id="3.30.360.10">
    <property type="entry name" value="Dihydrodipicolinate Reductase, domain 2"/>
    <property type="match status" value="1"/>
</dbReference>
<evidence type="ECO:0000256" key="1">
    <source>
        <dbReference type="SAM" id="MobiDB-lite"/>
    </source>
</evidence>
<dbReference type="SUPFAM" id="SSF55347">
    <property type="entry name" value="Glyceraldehyde-3-phosphate dehydrogenase-like, C-terminal domain"/>
    <property type="match status" value="1"/>
</dbReference>
<evidence type="ECO:0000313" key="5">
    <source>
        <dbReference type="Proteomes" id="UP001342314"/>
    </source>
</evidence>
<dbReference type="GO" id="GO:0000166">
    <property type="term" value="F:nucleotide binding"/>
    <property type="evidence" value="ECO:0007669"/>
    <property type="project" value="InterPro"/>
</dbReference>
<dbReference type="Gene3D" id="3.40.50.720">
    <property type="entry name" value="NAD(P)-binding Rossmann-like Domain"/>
    <property type="match status" value="1"/>
</dbReference>
<feature type="region of interest" description="Disordered" evidence="1">
    <location>
        <begin position="250"/>
        <end position="273"/>
    </location>
</feature>
<dbReference type="PANTHER" id="PTHR42840:SF5">
    <property type="entry name" value="NAD(P)-BINDING ROSSMANN-FOLD SUPERFAMILY PROTEIN"/>
    <property type="match status" value="1"/>
</dbReference>
<evidence type="ECO:0000259" key="2">
    <source>
        <dbReference type="Pfam" id="PF01408"/>
    </source>
</evidence>
<evidence type="ECO:0008006" key="6">
    <source>
        <dbReference type="Google" id="ProtNLM"/>
    </source>
</evidence>
<dbReference type="SUPFAM" id="SSF51735">
    <property type="entry name" value="NAD(P)-binding Rossmann-fold domains"/>
    <property type="match status" value="1"/>
</dbReference>
<feature type="domain" description="Gfo/Idh/MocA-like oxidoreductase N-terminal" evidence="2">
    <location>
        <begin position="6"/>
        <end position="131"/>
    </location>
</feature>
<dbReference type="InterPro" id="IPR036291">
    <property type="entry name" value="NAD(P)-bd_dom_sf"/>
</dbReference>
<dbReference type="AlphaFoldDB" id="A0AAV5GEA1"/>
<dbReference type="GO" id="GO:0006740">
    <property type="term" value="P:NADPH regeneration"/>
    <property type="evidence" value="ECO:0007669"/>
    <property type="project" value="TreeGrafter"/>
</dbReference>
<dbReference type="InterPro" id="IPR000683">
    <property type="entry name" value="Gfo/Idh/MocA-like_OxRdtase_N"/>
</dbReference>
<dbReference type="Pfam" id="PF01408">
    <property type="entry name" value="GFO_IDH_MocA"/>
    <property type="match status" value="1"/>
</dbReference>
<sequence>MAEQRIRVALLGAGGFASTAHLPAIAATPAFDLVAVYSRSRSSADKLVQAAQRFPATSGADLAVYSDDSSDGATLDALLARDDIPAVVLCLPIPHQPAVIRRTLAAGKHVVSEKPAAASVADARALVELYEAEYAPKGQQWIVAEQFCYGHAWEKARELVRDGKLGTVQSFAVDVFIQPSLAAGATNWRREPEYQGGFLLDGGVHFFAALRHILSTASPSPLALTSLSAHVSQLNPSLPPCDTLHALVGTSSARGDDDRSARGPSGTFTLSFGHPKPAQTKLYTLRGDRAVLTIDLAHPRIHVLRLVTQPSPADPDAAGEDEPNVLEIELPARDAVEAEFEAFSRALGAGIGSREADEVRRRSGPRAALRDVAAVEGALKSGEQGGEKVALKELVGEALWEVQ</sequence>
<accession>A0AAV5GEA1</accession>